<reference evidence="28" key="1">
    <citation type="submission" date="2025-08" db="UniProtKB">
        <authorList>
            <consortium name="Ensembl"/>
        </authorList>
    </citation>
    <scope>IDENTIFICATION</scope>
</reference>
<keyword evidence="15" id="KW-0472">Membrane</keyword>
<feature type="domain" description="Aminopeptidase N-like N-terminal" evidence="27">
    <location>
        <begin position="54"/>
        <end position="239"/>
    </location>
</feature>
<dbReference type="SUPFAM" id="SSF55486">
    <property type="entry name" value="Metalloproteases ('zincins'), catalytic domain"/>
    <property type="match status" value="1"/>
</dbReference>
<evidence type="ECO:0000256" key="12">
    <source>
        <dbReference type="ARBA" id="ARBA00022989"/>
    </source>
</evidence>
<dbReference type="PANTHER" id="PTHR11533">
    <property type="entry name" value="PROTEASE M1 ZINC METALLOPROTEASE"/>
    <property type="match status" value="1"/>
</dbReference>
<evidence type="ECO:0000256" key="24">
    <source>
        <dbReference type="SAM" id="SignalP"/>
    </source>
</evidence>
<keyword evidence="3 23" id="KW-0031">Aminopeptidase</keyword>
<dbReference type="Pfam" id="PF17900">
    <property type="entry name" value="Peptidase_M1_N"/>
    <property type="match status" value="1"/>
</dbReference>
<dbReference type="Pfam" id="PF01433">
    <property type="entry name" value="Peptidase_M1"/>
    <property type="match status" value="1"/>
</dbReference>
<dbReference type="Gene3D" id="1.10.390.10">
    <property type="entry name" value="Neutral Protease Domain 2"/>
    <property type="match status" value="1"/>
</dbReference>
<evidence type="ECO:0000256" key="13">
    <source>
        <dbReference type="ARBA" id="ARBA00023049"/>
    </source>
</evidence>
<keyword evidence="11" id="KW-0735">Signal-anchor</keyword>
<feature type="binding site" evidence="21">
    <location>
        <position position="346"/>
    </location>
    <ligand>
        <name>Zn(2+)</name>
        <dbReference type="ChEBI" id="CHEBI:29105"/>
        <note>catalytic</note>
    </ligand>
</feature>
<dbReference type="FunFam" id="1.10.390.10:FF:000007">
    <property type="entry name" value="Aminopeptidase"/>
    <property type="match status" value="1"/>
</dbReference>
<evidence type="ECO:0000256" key="5">
    <source>
        <dbReference type="ARBA" id="ARBA00022692"/>
    </source>
</evidence>
<feature type="domain" description="Peptidase M1 membrane alanine aminopeptidase" evidence="25">
    <location>
        <begin position="274"/>
        <end position="480"/>
    </location>
</feature>
<evidence type="ECO:0000256" key="19">
    <source>
        <dbReference type="ARBA" id="ARBA00063353"/>
    </source>
</evidence>
<dbReference type="GO" id="GO:0043171">
    <property type="term" value="P:peptide catabolic process"/>
    <property type="evidence" value="ECO:0007669"/>
    <property type="project" value="TreeGrafter"/>
</dbReference>
<evidence type="ECO:0000256" key="18">
    <source>
        <dbReference type="ARBA" id="ARBA00053064"/>
    </source>
</evidence>
<reference evidence="28" key="2">
    <citation type="submission" date="2025-09" db="UniProtKB">
        <authorList>
            <consortium name="Ensembl"/>
        </authorList>
    </citation>
    <scope>IDENTIFICATION</scope>
</reference>
<evidence type="ECO:0000256" key="21">
    <source>
        <dbReference type="PIRSR" id="PIRSR634016-3"/>
    </source>
</evidence>
<feature type="chain" id="PRO_5035721317" description="Aminopeptidase" evidence="24">
    <location>
        <begin position="21"/>
        <end position="944"/>
    </location>
</feature>
<evidence type="ECO:0000256" key="17">
    <source>
        <dbReference type="ARBA" id="ARBA00023180"/>
    </source>
</evidence>
<evidence type="ECO:0000259" key="26">
    <source>
        <dbReference type="Pfam" id="PF11838"/>
    </source>
</evidence>
<dbReference type="AlphaFoldDB" id="A0A8C4HPH2"/>
<dbReference type="EC" id="3.4.11.-" evidence="23"/>
<evidence type="ECO:0000256" key="2">
    <source>
        <dbReference type="ARBA" id="ARBA00010136"/>
    </source>
</evidence>
<dbReference type="PANTHER" id="PTHR11533:SF156">
    <property type="entry name" value="ENDOPLASMIC RETICULUM AMINOPEPTIDASE 1"/>
    <property type="match status" value="1"/>
</dbReference>
<dbReference type="Proteomes" id="UP000694389">
    <property type="component" value="Unassembled WGS sequence"/>
</dbReference>
<dbReference type="GO" id="GO:0002250">
    <property type="term" value="P:adaptive immune response"/>
    <property type="evidence" value="ECO:0007669"/>
    <property type="project" value="UniProtKB-KW"/>
</dbReference>
<dbReference type="InterPro" id="IPR024571">
    <property type="entry name" value="ERAP1-like_C_dom"/>
</dbReference>
<dbReference type="Ensembl" id="ENSDLAT00005047579.2">
    <property type="protein sequence ID" value="ENSDLAP00005044574.2"/>
    <property type="gene ID" value="ENSDLAG00005018600.2"/>
</dbReference>
<evidence type="ECO:0000256" key="9">
    <source>
        <dbReference type="ARBA" id="ARBA00022833"/>
    </source>
</evidence>
<evidence type="ECO:0000259" key="27">
    <source>
        <dbReference type="Pfam" id="PF17900"/>
    </source>
</evidence>
<evidence type="ECO:0000256" key="15">
    <source>
        <dbReference type="ARBA" id="ARBA00023136"/>
    </source>
</evidence>
<evidence type="ECO:0000256" key="4">
    <source>
        <dbReference type="ARBA" id="ARBA00022670"/>
    </source>
</evidence>
<evidence type="ECO:0000256" key="14">
    <source>
        <dbReference type="ARBA" id="ARBA00023130"/>
    </source>
</evidence>
<evidence type="ECO:0000256" key="23">
    <source>
        <dbReference type="RuleBase" id="RU364040"/>
    </source>
</evidence>
<keyword evidence="13 23" id="KW-0482">Metalloprotease</keyword>
<dbReference type="GO" id="GO:0008270">
    <property type="term" value="F:zinc ion binding"/>
    <property type="evidence" value="ECO:0007669"/>
    <property type="project" value="UniProtKB-UniRule"/>
</dbReference>
<evidence type="ECO:0000256" key="10">
    <source>
        <dbReference type="ARBA" id="ARBA00022859"/>
    </source>
</evidence>
<feature type="domain" description="ERAP1-like C-terminal" evidence="26">
    <location>
        <begin position="595"/>
        <end position="915"/>
    </location>
</feature>
<keyword evidence="29" id="KW-1185">Reference proteome</keyword>
<name>A0A8C4HPH2_DICLA</name>
<keyword evidence="9 21" id="KW-0862">Zinc</keyword>
<dbReference type="GO" id="GO:0070006">
    <property type="term" value="F:metalloaminopeptidase activity"/>
    <property type="evidence" value="ECO:0007669"/>
    <property type="project" value="TreeGrafter"/>
</dbReference>
<dbReference type="Gene3D" id="2.60.40.1730">
    <property type="entry name" value="tricorn interacting facor f3 domain"/>
    <property type="match status" value="1"/>
</dbReference>
<dbReference type="GeneTree" id="ENSGT00940000159086"/>
<evidence type="ECO:0000259" key="25">
    <source>
        <dbReference type="Pfam" id="PF01433"/>
    </source>
</evidence>
<organism evidence="28 29">
    <name type="scientific">Dicentrarchus labrax</name>
    <name type="common">European seabass</name>
    <name type="synonym">Morone labrax</name>
    <dbReference type="NCBI Taxonomy" id="13489"/>
    <lineage>
        <taxon>Eukaryota</taxon>
        <taxon>Metazoa</taxon>
        <taxon>Chordata</taxon>
        <taxon>Craniata</taxon>
        <taxon>Vertebrata</taxon>
        <taxon>Euteleostomi</taxon>
        <taxon>Actinopterygii</taxon>
        <taxon>Neopterygii</taxon>
        <taxon>Teleostei</taxon>
        <taxon>Neoteleostei</taxon>
        <taxon>Acanthomorphata</taxon>
        <taxon>Eupercaria</taxon>
        <taxon>Moronidae</taxon>
        <taxon>Dicentrarchus</taxon>
    </lineage>
</organism>
<gene>
    <name evidence="28" type="primary">erap1b</name>
</gene>
<accession>A0A8C4HPH2</accession>
<evidence type="ECO:0000256" key="6">
    <source>
        <dbReference type="ARBA" id="ARBA00022723"/>
    </source>
</evidence>
<sequence length="944" mass="108239">MLAAPLLLLLLFVPVRPSSAAQLPNQGQAKDVPIATNGQPFPWDRMRLPKTVYPLHYDLTIHPNLTTLDFTGVARILLDVHEDTSMVVLHAKQMQVSNVLLLAPEGVRPLRVLEYPPFHQLALLSDSVLTKGRRYEVQLEFAANLSDSFHGFYKSSYRTKNGEVRVLASTQFEATFARGAFPCFDEPAFKANFTIRIIREPRHISISNMPKVLIHRTLSLPGDLLEDHFDTTVKMSTYLVAYIVSDFLSVSKTTQHGVKISVYAVPEKIDQTAFALDAAVKLLDFYDDYFDIPYPLPKQDLAAIPDFQSGAMENWGLTTYRETGLLFDPNKSSASDKLGLVKVIAHELAHQWFGNLVTMEWWNDLWLNEGFAKFMEYISLDITYPELQVDDFFLGKCFEAMEVDSLSSSHPVSTHVENPTQIQEMFDDVSYDKGACILNMLRDFLTPEAFEIGIIRYLKRYSYQNTVNSHLWESLTNICNSDDLDEGRIKHKEFCSKQSIQSGASKWFSGDELDVRAIMDTWTLQEGFPLVTVEVRGREVRLSQERYLKTDDPSLTEGFLWQIPLTYMTSASNTIHRFLLKTKTDVLYLPEKVDWVKFNVDMSGYYMVHYAGEGWNSIIKLLQHNHTALTSNDRASLIQNVFQLVSVGKVRLDTALELSLYLSRETEIMAVTQGFGELVPLYKLMEKRDMAALENQMKGYIVDLFRGLIDRQEWTDSGSVSERVLRSYLLLFGCVRNYPPCVTKATQLFNKWRESDGNMSLPVDVTMAVFVIGARTPEGWDFLFEKYRSSLQMSVKSRLKSAMAVTPLQDKLKWMMEQSLHGEVMKTQDLPDVIVSVSRNPRGYKLAWDFFRANWHTLIKKFDLGSHTISYMVTGVTSQYSTREMLIEVRSFFGSLTEETGSEMRCIRQAYETIEDNIRWMDTNLPLLQGWLDKRSRRDVHEDL</sequence>
<keyword evidence="7 23" id="KW-0378">Hydrolase</keyword>
<evidence type="ECO:0000256" key="22">
    <source>
        <dbReference type="PIRSR" id="PIRSR634016-4"/>
    </source>
</evidence>
<evidence type="ECO:0000256" key="3">
    <source>
        <dbReference type="ARBA" id="ARBA00022438"/>
    </source>
</evidence>
<dbReference type="GO" id="GO:0005615">
    <property type="term" value="C:extracellular space"/>
    <property type="evidence" value="ECO:0007669"/>
    <property type="project" value="TreeGrafter"/>
</dbReference>
<dbReference type="PRINTS" id="PR00756">
    <property type="entry name" value="ALADIPTASE"/>
</dbReference>
<comment type="subcellular location">
    <subcellularLocation>
        <location evidence="1">Endoplasmic reticulum membrane</location>
        <topology evidence="1">Single-pass type II membrane protein</topology>
    </subcellularLocation>
</comment>
<dbReference type="Gene3D" id="1.25.50.20">
    <property type="match status" value="1"/>
</dbReference>
<evidence type="ECO:0000256" key="7">
    <source>
        <dbReference type="ARBA" id="ARBA00022801"/>
    </source>
</evidence>
<dbReference type="InterPro" id="IPR050344">
    <property type="entry name" value="Peptidase_M1_aminopeptidases"/>
</dbReference>
<dbReference type="GO" id="GO:0006508">
    <property type="term" value="P:proteolysis"/>
    <property type="evidence" value="ECO:0007669"/>
    <property type="project" value="UniProtKB-KW"/>
</dbReference>
<dbReference type="FunFam" id="2.60.40.1910:FF:000001">
    <property type="entry name" value="Leucyl-cystinyl aminopeptidase"/>
    <property type="match status" value="1"/>
</dbReference>
<keyword evidence="6 21" id="KW-0479">Metal-binding</keyword>
<dbReference type="Pfam" id="PF11838">
    <property type="entry name" value="ERAP1_C"/>
    <property type="match status" value="1"/>
</dbReference>
<dbReference type="GO" id="GO:0042277">
    <property type="term" value="F:peptide binding"/>
    <property type="evidence" value="ECO:0007669"/>
    <property type="project" value="TreeGrafter"/>
</dbReference>
<comment type="similarity">
    <text evidence="2 23">Belongs to the peptidase M1 family.</text>
</comment>
<feature type="binding site" evidence="21">
    <location>
        <position position="369"/>
    </location>
    <ligand>
        <name>Zn(2+)</name>
        <dbReference type="ChEBI" id="CHEBI:29105"/>
        <note>catalytic</note>
    </ligand>
</feature>
<dbReference type="Gene3D" id="2.60.40.1910">
    <property type="match status" value="1"/>
</dbReference>
<dbReference type="InterPro" id="IPR034016">
    <property type="entry name" value="M1_APN-typ"/>
</dbReference>
<feature type="active site" description="Proton acceptor" evidence="20">
    <location>
        <position position="347"/>
    </location>
</feature>
<feature type="signal peptide" evidence="24">
    <location>
        <begin position="1"/>
        <end position="20"/>
    </location>
</feature>
<keyword evidence="12" id="KW-1133">Transmembrane helix</keyword>
<keyword evidence="8" id="KW-0256">Endoplasmic reticulum</keyword>
<evidence type="ECO:0000313" key="28">
    <source>
        <dbReference type="Ensembl" id="ENSDLAP00005044574.2"/>
    </source>
</evidence>
<keyword evidence="4 23" id="KW-0645">Protease</keyword>
<dbReference type="InterPro" id="IPR027268">
    <property type="entry name" value="Peptidase_M4/M1_CTD_sf"/>
</dbReference>
<protein>
    <recommendedName>
        <fullName evidence="23">Aminopeptidase</fullName>
        <ecNumber evidence="23">3.4.11.-</ecNumber>
    </recommendedName>
</protein>
<dbReference type="FunFam" id="1.25.50.20:FF:000003">
    <property type="entry name" value="Leucyl-cystinyl aminopeptidase"/>
    <property type="match status" value="1"/>
</dbReference>
<evidence type="ECO:0000313" key="29">
    <source>
        <dbReference type="Proteomes" id="UP000694389"/>
    </source>
</evidence>
<keyword evidence="16" id="KW-1015">Disulfide bond</keyword>
<dbReference type="InterPro" id="IPR045357">
    <property type="entry name" value="Aminopeptidase_N-like_N"/>
</dbReference>
<dbReference type="CDD" id="cd09601">
    <property type="entry name" value="M1_APN-Q_like"/>
    <property type="match status" value="1"/>
</dbReference>
<comment type="cofactor">
    <cofactor evidence="21 23">
        <name>Zn(2+)</name>
        <dbReference type="ChEBI" id="CHEBI:29105"/>
    </cofactor>
    <text evidence="21 23">Binds 1 zinc ion per subunit.</text>
</comment>
<dbReference type="SUPFAM" id="SSF63737">
    <property type="entry name" value="Leukotriene A4 hydrolase N-terminal domain"/>
    <property type="match status" value="1"/>
</dbReference>
<keyword evidence="10" id="KW-0391">Immunity</keyword>
<dbReference type="InterPro" id="IPR042097">
    <property type="entry name" value="Aminopeptidase_N-like_N_sf"/>
</dbReference>
<keyword evidence="17" id="KW-0325">Glycoprotein</keyword>
<evidence type="ECO:0000256" key="8">
    <source>
        <dbReference type="ARBA" id="ARBA00022824"/>
    </source>
</evidence>
<evidence type="ECO:0000256" key="20">
    <source>
        <dbReference type="PIRSR" id="PIRSR634016-1"/>
    </source>
</evidence>
<evidence type="ECO:0000256" key="11">
    <source>
        <dbReference type="ARBA" id="ARBA00022968"/>
    </source>
</evidence>
<evidence type="ECO:0000256" key="1">
    <source>
        <dbReference type="ARBA" id="ARBA00004648"/>
    </source>
</evidence>
<dbReference type="FunFam" id="2.60.40.1730:FF:000001">
    <property type="entry name" value="Leucyl-cystinyl aminopeptidase"/>
    <property type="match status" value="1"/>
</dbReference>
<keyword evidence="5" id="KW-0812">Transmembrane</keyword>
<dbReference type="InterPro" id="IPR014782">
    <property type="entry name" value="Peptidase_M1_dom"/>
</dbReference>
<feature type="site" description="Transition state stabilizer" evidence="22">
    <location>
        <position position="431"/>
    </location>
</feature>
<proteinExistence type="inferred from homology"/>
<evidence type="ECO:0000256" key="16">
    <source>
        <dbReference type="ARBA" id="ARBA00023157"/>
    </source>
</evidence>
<dbReference type="InterPro" id="IPR001930">
    <property type="entry name" value="Peptidase_M1"/>
</dbReference>
<keyword evidence="14" id="KW-1064">Adaptive immunity</keyword>
<keyword evidence="24" id="KW-0732">Signal</keyword>
<feature type="binding site" evidence="21">
    <location>
        <position position="350"/>
    </location>
    <ligand>
        <name>Zn(2+)</name>
        <dbReference type="ChEBI" id="CHEBI:29105"/>
        <note>catalytic</note>
    </ligand>
</feature>
<comment type="function">
    <text evidence="18">Aminopeptidase that plays a central role in peptide trimming, a step required for the generation of most HLA class I-binding peptides. Peptide trimming is essential to customize longer precursor peptides to fit them to the correct length required for presentation on MHC class I molecules. Strongly prefers substrates 9-16 residues long. Rapidly degrades 13-mer to a 9-mer and then stops. Preferentially hydrolyzes the residue Leu and peptides with a hydrophobic C-terminus, while it has weak activity toward peptides with charged C-terminus. May play a role in the inactivation of peptide hormones. May be involved in the regulation of blood pressure through the inactivation of angiotensin II and/or the generation of bradykinin in the kidney.</text>
</comment>
<dbReference type="GO" id="GO:0005789">
    <property type="term" value="C:endoplasmic reticulum membrane"/>
    <property type="evidence" value="ECO:0007669"/>
    <property type="project" value="UniProtKB-SubCell"/>
</dbReference>
<comment type="subunit">
    <text evidence="19">Monomer. May also exist as a heterodimer; with ERAP2. Interacts with RBMX.</text>
</comment>